<dbReference type="Proteomes" id="UP000295302">
    <property type="component" value="Unassembled WGS sequence"/>
</dbReference>
<dbReference type="PROSITE" id="PS50977">
    <property type="entry name" value="HTH_TETR_2"/>
    <property type="match status" value="1"/>
</dbReference>
<comment type="caution">
    <text evidence="6">The sequence shown here is derived from an EMBL/GenBank/DDBJ whole genome shotgun (WGS) entry which is preliminary data.</text>
</comment>
<protein>
    <submittedName>
        <fullName evidence="6">TetR/AcrR family transcriptional regulator</fullName>
    </submittedName>
</protein>
<dbReference type="AlphaFoldDB" id="A0A4R4ZJQ9"/>
<evidence type="ECO:0000313" key="7">
    <source>
        <dbReference type="Proteomes" id="UP000295302"/>
    </source>
</evidence>
<accession>A0A4R4ZJQ9</accession>
<dbReference type="EMBL" id="SMKQ01000002">
    <property type="protein sequence ID" value="TDD56962.1"/>
    <property type="molecule type" value="Genomic_DNA"/>
</dbReference>
<proteinExistence type="predicted"/>
<dbReference type="InterPro" id="IPR001647">
    <property type="entry name" value="HTH_TetR"/>
</dbReference>
<evidence type="ECO:0000313" key="6">
    <source>
        <dbReference type="EMBL" id="TDD56962.1"/>
    </source>
</evidence>
<dbReference type="GO" id="GO:0000976">
    <property type="term" value="F:transcription cis-regulatory region binding"/>
    <property type="evidence" value="ECO:0007669"/>
    <property type="project" value="TreeGrafter"/>
</dbReference>
<sequence length="198" mass="22481">MARKRSLDEGPVLRERIMGQASALFQERGYAATSIRDIAEAAGISSSTMYHYFQNKQEVLYAIITKFMADFLAATVPVLQDRTRPPTARIREIVRVHLEMSDDRRPELLIGNPIRYALSPDQRREGIHLQKAYHDAVRDVIAEGCATGEFQVDDAGMATMAVLDMLNGVREWFRRSGPLSRDEVVHHYTTFVCKILRA</sequence>
<dbReference type="SUPFAM" id="SSF46689">
    <property type="entry name" value="Homeodomain-like"/>
    <property type="match status" value="1"/>
</dbReference>
<dbReference type="PANTHER" id="PTHR30055:SF240">
    <property type="entry name" value="HTH-TYPE TRANSCRIPTIONAL REGULATOR ACRR"/>
    <property type="match status" value="1"/>
</dbReference>
<dbReference type="InterPro" id="IPR009057">
    <property type="entry name" value="Homeodomain-like_sf"/>
</dbReference>
<dbReference type="Gene3D" id="1.10.357.10">
    <property type="entry name" value="Tetracycline Repressor, domain 2"/>
    <property type="match status" value="1"/>
</dbReference>
<dbReference type="InterPro" id="IPR036271">
    <property type="entry name" value="Tet_transcr_reg_TetR-rel_C_sf"/>
</dbReference>
<dbReference type="PANTHER" id="PTHR30055">
    <property type="entry name" value="HTH-TYPE TRANSCRIPTIONAL REGULATOR RUTR"/>
    <property type="match status" value="1"/>
</dbReference>
<dbReference type="Pfam" id="PF17932">
    <property type="entry name" value="TetR_C_24"/>
    <property type="match status" value="1"/>
</dbReference>
<reference evidence="6 7" key="1">
    <citation type="submission" date="2019-03" db="EMBL/GenBank/DDBJ databases">
        <title>Draft genome sequences of novel Actinobacteria.</title>
        <authorList>
            <person name="Sahin N."/>
            <person name="Ay H."/>
            <person name="Saygin H."/>
        </authorList>
    </citation>
    <scope>NUCLEOTIDE SEQUENCE [LARGE SCALE GENOMIC DNA]</scope>
    <source>
        <strain evidence="6 7">CH32</strain>
    </source>
</reference>
<keyword evidence="1" id="KW-0805">Transcription regulation</keyword>
<dbReference type="GO" id="GO:0003700">
    <property type="term" value="F:DNA-binding transcription factor activity"/>
    <property type="evidence" value="ECO:0007669"/>
    <property type="project" value="TreeGrafter"/>
</dbReference>
<evidence type="ECO:0000256" key="3">
    <source>
        <dbReference type="ARBA" id="ARBA00023163"/>
    </source>
</evidence>
<gene>
    <name evidence="6" type="ORF">E1286_01260</name>
</gene>
<evidence type="ECO:0000256" key="1">
    <source>
        <dbReference type="ARBA" id="ARBA00023015"/>
    </source>
</evidence>
<organism evidence="6 7">
    <name type="scientific">Nonomuraea terrae</name>
    <dbReference type="NCBI Taxonomy" id="2530383"/>
    <lineage>
        <taxon>Bacteria</taxon>
        <taxon>Bacillati</taxon>
        <taxon>Actinomycetota</taxon>
        <taxon>Actinomycetes</taxon>
        <taxon>Streptosporangiales</taxon>
        <taxon>Streptosporangiaceae</taxon>
        <taxon>Nonomuraea</taxon>
    </lineage>
</organism>
<dbReference type="PRINTS" id="PR00455">
    <property type="entry name" value="HTHTETR"/>
</dbReference>
<dbReference type="Pfam" id="PF00440">
    <property type="entry name" value="TetR_N"/>
    <property type="match status" value="1"/>
</dbReference>
<name>A0A4R4ZJQ9_9ACTN</name>
<dbReference type="Gene3D" id="1.10.10.60">
    <property type="entry name" value="Homeodomain-like"/>
    <property type="match status" value="1"/>
</dbReference>
<dbReference type="InterPro" id="IPR041490">
    <property type="entry name" value="KstR2_TetR_C"/>
</dbReference>
<evidence type="ECO:0000256" key="2">
    <source>
        <dbReference type="ARBA" id="ARBA00023125"/>
    </source>
</evidence>
<keyword evidence="2 4" id="KW-0238">DNA-binding</keyword>
<dbReference type="OrthoDB" id="3193022at2"/>
<evidence type="ECO:0000259" key="5">
    <source>
        <dbReference type="PROSITE" id="PS50977"/>
    </source>
</evidence>
<keyword evidence="3" id="KW-0804">Transcription</keyword>
<evidence type="ECO:0000256" key="4">
    <source>
        <dbReference type="PROSITE-ProRule" id="PRU00335"/>
    </source>
</evidence>
<dbReference type="InterPro" id="IPR050109">
    <property type="entry name" value="HTH-type_TetR-like_transc_reg"/>
</dbReference>
<feature type="DNA-binding region" description="H-T-H motif" evidence="4">
    <location>
        <begin position="34"/>
        <end position="53"/>
    </location>
</feature>
<feature type="domain" description="HTH tetR-type" evidence="5">
    <location>
        <begin position="11"/>
        <end position="71"/>
    </location>
</feature>
<dbReference type="RefSeq" id="WP_132608297.1">
    <property type="nucleotide sequence ID" value="NZ_SMKQ01000002.1"/>
</dbReference>
<dbReference type="SUPFAM" id="SSF48498">
    <property type="entry name" value="Tetracyclin repressor-like, C-terminal domain"/>
    <property type="match status" value="1"/>
</dbReference>
<keyword evidence="7" id="KW-1185">Reference proteome</keyword>